<evidence type="ECO:0008006" key="3">
    <source>
        <dbReference type="Google" id="ProtNLM"/>
    </source>
</evidence>
<organism evidence="1 2">
    <name type="scientific">Clostridium collagenovorans DSM 3089</name>
    <dbReference type="NCBI Taxonomy" id="1121306"/>
    <lineage>
        <taxon>Bacteria</taxon>
        <taxon>Bacillati</taxon>
        <taxon>Bacillota</taxon>
        <taxon>Clostridia</taxon>
        <taxon>Eubacteriales</taxon>
        <taxon>Clostridiaceae</taxon>
        <taxon>Clostridium</taxon>
    </lineage>
</organism>
<reference evidence="1 2" key="1">
    <citation type="submission" date="2016-11" db="EMBL/GenBank/DDBJ databases">
        <authorList>
            <person name="Jaros S."/>
            <person name="Januszkiewicz K."/>
            <person name="Wedrychowicz H."/>
        </authorList>
    </citation>
    <scope>NUCLEOTIDE SEQUENCE [LARGE SCALE GENOMIC DNA]</scope>
    <source>
        <strain evidence="1 2">DSM 3089</strain>
    </source>
</reference>
<name>A0A1M5YGS1_9CLOT</name>
<evidence type="ECO:0000313" key="2">
    <source>
        <dbReference type="Proteomes" id="UP000184526"/>
    </source>
</evidence>
<dbReference type="RefSeq" id="WP_072832702.1">
    <property type="nucleotide sequence ID" value="NZ_FQXP01000014.1"/>
</dbReference>
<dbReference type="EMBL" id="FQXP01000014">
    <property type="protein sequence ID" value="SHI10703.1"/>
    <property type="molecule type" value="Genomic_DNA"/>
</dbReference>
<dbReference type="STRING" id="1121306.SAMN02745196_02889"/>
<dbReference type="InterPro" id="IPR024523">
    <property type="entry name" value="DUF3793"/>
</dbReference>
<keyword evidence="2" id="KW-1185">Reference proteome</keyword>
<evidence type="ECO:0000313" key="1">
    <source>
        <dbReference type="EMBL" id="SHI10703.1"/>
    </source>
</evidence>
<dbReference type="AlphaFoldDB" id="A0A1M5YGS1"/>
<dbReference type="Pfam" id="PF12672">
    <property type="entry name" value="DUF3793"/>
    <property type="match status" value="1"/>
</dbReference>
<dbReference type="OrthoDB" id="5393676at2"/>
<accession>A0A1M5YGS1</accession>
<dbReference type="Proteomes" id="UP000184526">
    <property type="component" value="Unassembled WGS sequence"/>
</dbReference>
<protein>
    <recommendedName>
        <fullName evidence="3">DUF3793 family protein</fullName>
    </recommendedName>
</protein>
<proteinExistence type="predicted"/>
<gene>
    <name evidence="1" type="ORF">SAMN02745196_02889</name>
</gene>
<sequence>MVDKLSEFYKLLNNEEDREYIELFVSYSIALISAKLKPSITLNLVKNDNKRTYDLWKLYGENYIKSLGLKYIQLRESDRSLIVLIYDEELLEKAISNPENLKFLISIGYKYDFSLNQCVEKLKERYALYACPHELGVFLGYPIDDVRDFMECTEKKCLACGYWKVYNSISNAKTIFNLYDEVKEHTLDNILIGKRHKILCGILKSKFENKQCIVFG</sequence>